<gene>
    <name evidence="1" type="ORF">EV646_11752</name>
</gene>
<sequence length="45" mass="4782">MSVRRLLIALGIIAAALVALPASADRFGYLCPAQRIRAGQLPHLP</sequence>
<organism evidence="1 2">
    <name type="scientific">Kribbella antiqua</name>
    <dbReference type="NCBI Taxonomy" id="2512217"/>
    <lineage>
        <taxon>Bacteria</taxon>
        <taxon>Bacillati</taxon>
        <taxon>Actinomycetota</taxon>
        <taxon>Actinomycetes</taxon>
        <taxon>Propionibacteriales</taxon>
        <taxon>Kribbellaceae</taxon>
        <taxon>Kribbella</taxon>
    </lineage>
</organism>
<protein>
    <submittedName>
        <fullName evidence="1">Uncharacterized protein</fullName>
    </submittedName>
</protein>
<evidence type="ECO:0000313" key="2">
    <source>
        <dbReference type="Proteomes" id="UP000295573"/>
    </source>
</evidence>
<accession>A0A4R2I826</accession>
<evidence type="ECO:0000313" key="1">
    <source>
        <dbReference type="EMBL" id="TCO40511.1"/>
    </source>
</evidence>
<name>A0A4R2I826_9ACTN</name>
<dbReference type="AlphaFoldDB" id="A0A4R2I826"/>
<reference evidence="1 2" key="1">
    <citation type="journal article" date="2015" name="Stand. Genomic Sci.">
        <title>Genomic Encyclopedia of Bacterial and Archaeal Type Strains, Phase III: the genomes of soil and plant-associated and newly described type strains.</title>
        <authorList>
            <person name="Whitman W.B."/>
            <person name="Woyke T."/>
            <person name="Klenk H.P."/>
            <person name="Zhou Y."/>
            <person name="Lilburn T.G."/>
            <person name="Beck B.J."/>
            <person name="De Vos P."/>
            <person name="Vandamme P."/>
            <person name="Eisen J.A."/>
            <person name="Garrity G."/>
            <person name="Hugenholtz P."/>
            <person name="Kyrpides N.C."/>
        </authorList>
    </citation>
    <scope>NUCLEOTIDE SEQUENCE [LARGE SCALE GENOMIC DNA]</scope>
    <source>
        <strain evidence="1 2">VKM Ac-2541</strain>
    </source>
</reference>
<keyword evidence="2" id="KW-1185">Reference proteome</keyword>
<comment type="caution">
    <text evidence="1">The sequence shown here is derived from an EMBL/GenBank/DDBJ whole genome shotgun (WGS) entry which is preliminary data.</text>
</comment>
<dbReference type="EMBL" id="SLWR01000017">
    <property type="protein sequence ID" value="TCO40511.1"/>
    <property type="molecule type" value="Genomic_DNA"/>
</dbReference>
<dbReference type="Proteomes" id="UP000295573">
    <property type="component" value="Unassembled WGS sequence"/>
</dbReference>
<proteinExistence type="predicted"/>